<dbReference type="InterPro" id="IPR020846">
    <property type="entry name" value="MFS_dom"/>
</dbReference>
<dbReference type="RefSeq" id="WP_133851846.1">
    <property type="nucleotide sequence ID" value="NZ_SNXZ01000004.1"/>
</dbReference>
<dbReference type="Gene3D" id="1.20.1720.10">
    <property type="entry name" value="Multidrug resistance protein D"/>
    <property type="match status" value="1"/>
</dbReference>
<protein>
    <submittedName>
        <fullName evidence="9">EmrB/QacA subfamily drug resistance transporter</fullName>
    </submittedName>
</protein>
<dbReference type="NCBIfam" id="TIGR00711">
    <property type="entry name" value="efflux_EmrB"/>
    <property type="match status" value="1"/>
</dbReference>
<evidence type="ECO:0000256" key="5">
    <source>
        <dbReference type="ARBA" id="ARBA00022989"/>
    </source>
</evidence>
<feature type="transmembrane region" description="Helical" evidence="7">
    <location>
        <begin position="356"/>
        <end position="382"/>
    </location>
</feature>
<evidence type="ECO:0000256" key="4">
    <source>
        <dbReference type="ARBA" id="ARBA00022692"/>
    </source>
</evidence>
<evidence type="ECO:0000313" key="10">
    <source>
        <dbReference type="Proteomes" id="UP000295444"/>
    </source>
</evidence>
<feature type="transmembrane region" description="Helical" evidence="7">
    <location>
        <begin position="167"/>
        <end position="188"/>
    </location>
</feature>
<feature type="transmembrane region" description="Helical" evidence="7">
    <location>
        <begin position="329"/>
        <end position="350"/>
    </location>
</feature>
<evidence type="ECO:0000259" key="8">
    <source>
        <dbReference type="PROSITE" id="PS50850"/>
    </source>
</evidence>
<dbReference type="PROSITE" id="PS50850">
    <property type="entry name" value="MFS"/>
    <property type="match status" value="1"/>
</dbReference>
<dbReference type="AlphaFoldDB" id="A0A4R6S9A5"/>
<dbReference type="GO" id="GO:0022857">
    <property type="term" value="F:transmembrane transporter activity"/>
    <property type="evidence" value="ECO:0007669"/>
    <property type="project" value="InterPro"/>
</dbReference>
<dbReference type="GO" id="GO:0005886">
    <property type="term" value="C:plasma membrane"/>
    <property type="evidence" value="ECO:0007669"/>
    <property type="project" value="UniProtKB-SubCell"/>
</dbReference>
<evidence type="ECO:0000256" key="1">
    <source>
        <dbReference type="ARBA" id="ARBA00004651"/>
    </source>
</evidence>
<dbReference type="InterPro" id="IPR004638">
    <property type="entry name" value="EmrB-like"/>
</dbReference>
<dbReference type="Pfam" id="PF07690">
    <property type="entry name" value="MFS_1"/>
    <property type="match status" value="1"/>
</dbReference>
<proteinExistence type="predicted"/>
<accession>A0A4R6S9A5</accession>
<feature type="transmembrane region" description="Helical" evidence="7">
    <location>
        <begin position="79"/>
        <end position="98"/>
    </location>
</feature>
<feature type="transmembrane region" description="Helical" evidence="7">
    <location>
        <begin position="266"/>
        <end position="293"/>
    </location>
</feature>
<name>A0A4R6S9A5_LABRH</name>
<dbReference type="Gene3D" id="1.20.1250.20">
    <property type="entry name" value="MFS general substrate transporter like domains"/>
    <property type="match status" value="1"/>
</dbReference>
<comment type="caution">
    <text evidence="9">The sequence shown here is derived from an EMBL/GenBank/DDBJ whole genome shotgun (WGS) entry which is preliminary data.</text>
</comment>
<feature type="transmembrane region" description="Helical" evidence="7">
    <location>
        <begin position="12"/>
        <end position="35"/>
    </location>
</feature>
<keyword evidence="6 7" id="KW-0472">Membrane</keyword>
<dbReference type="PANTHER" id="PTHR42718">
    <property type="entry name" value="MAJOR FACILITATOR SUPERFAMILY MULTIDRUG TRANSPORTER MFSC"/>
    <property type="match status" value="1"/>
</dbReference>
<evidence type="ECO:0000256" key="6">
    <source>
        <dbReference type="ARBA" id="ARBA00023136"/>
    </source>
</evidence>
<dbReference type="OrthoDB" id="5168668at2"/>
<organism evidence="9 10">
    <name type="scientific">Labedaea rhizosphaerae</name>
    <dbReference type="NCBI Taxonomy" id="598644"/>
    <lineage>
        <taxon>Bacteria</taxon>
        <taxon>Bacillati</taxon>
        <taxon>Actinomycetota</taxon>
        <taxon>Actinomycetes</taxon>
        <taxon>Pseudonocardiales</taxon>
        <taxon>Pseudonocardiaceae</taxon>
        <taxon>Labedaea</taxon>
    </lineage>
</organism>
<evidence type="ECO:0000313" key="9">
    <source>
        <dbReference type="EMBL" id="TDP96502.1"/>
    </source>
</evidence>
<feature type="transmembrane region" description="Helical" evidence="7">
    <location>
        <begin position="226"/>
        <end position="245"/>
    </location>
</feature>
<dbReference type="SUPFAM" id="SSF103473">
    <property type="entry name" value="MFS general substrate transporter"/>
    <property type="match status" value="1"/>
</dbReference>
<sequence length="452" mass="46137">MTTTTIGWPTWRICWVIVFGAFASGLDASVVNIGLESISRDLGADLAVTQWVASGYLLALALSLPVTGWLGRRFGVGRVWLASLAGFTVASGLCALAPDVRLLIVSRLLQGLAGGLLIPAGQTVLGRQVGAARLGRVMATLGIAVSVAPALGPLVGGLILHALPWPWLFAVNLPIGVAGLLLGLRYVPRGERGTAQRLDPGGLALVTTGLPLVVLAVTRWGETGRVDSIALVAAATGIAALAWFVRRTRAHPHPLLDLSLYRDPRYRAASLAAACTGALIFGSGIVVTLYFQLGRHLDVVQTGLGMLGFAGATAAVAPFTGRAVDRHGAAPVSLVGATLAVLTAAPFAWLPVDAPIIVVELLLAGFGGAVALAAMPTGIAAYKAVRPDQLADATTQVNILQRVGGSLGGAVFAVLIAARLPDANAAFHTGFLALGVGALGALGGALLIHRAS</sequence>
<keyword evidence="5 7" id="KW-1133">Transmembrane helix</keyword>
<keyword evidence="2" id="KW-0813">Transport</keyword>
<evidence type="ECO:0000256" key="7">
    <source>
        <dbReference type="SAM" id="Phobius"/>
    </source>
</evidence>
<dbReference type="PRINTS" id="PR01036">
    <property type="entry name" value="TCRTETB"/>
</dbReference>
<feature type="transmembrane region" description="Helical" evidence="7">
    <location>
        <begin position="299"/>
        <end position="317"/>
    </location>
</feature>
<feature type="domain" description="Major facilitator superfamily (MFS) profile" evidence="8">
    <location>
        <begin position="13"/>
        <end position="452"/>
    </location>
</feature>
<feature type="transmembrane region" description="Helical" evidence="7">
    <location>
        <begin position="47"/>
        <end position="67"/>
    </location>
</feature>
<reference evidence="9 10" key="1">
    <citation type="submission" date="2019-03" db="EMBL/GenBank/DDBJ databases">
        <title>Genomic Encyclopedia of Type Strains, Phase IV (KMG-IV): sequencing the most valuable type-strain genomes for metagenomic binning, comparative biology and taxonomic classification.</title>
        <authorList>
            <person name="Goeker M."/>
        </authorList>
    </citation>
    <scope>NUCLEOTIDE SEQUENCE [LARGE SCALE GENOMIC DNA]</scope>
    <source>
        <strain evidence="9 10">DSM 45361</strain>
    </source>
</reference>
<feature type="transmembrane region" description="Helical" evidence="7">
    <location>
        <begin position="426"/>
        <end position="448"/>
    </location>
</feature>
<keyword evidence="4 7" id="KW-0812">Transmembrane</keyword>
<dbReference type="InterPro" id="IPR011701">
    <property type="entry name" value="MFS"/>
</dbReference>
<dbReference type="Proteomes" id="UP000295444">
    <property type="component" value="Unassembled WGS sequence"/>
</dbReference>
<comment type="subcellular location">
    <subcellularLocation>
        <location evidence="1">Cell membrane</location>
        <topology evidence="1">Multi-pass membrane protein</topology>
    </subcellularLocation>
</comment>
<evidence type="ECO:0000256" key="2">
    <source>
        <dbReference type="ARBA" id="ARBA00022448"/>
    </source>
</evidence>
<keyword evidence="3" id="KW-1003">Cell membrane</keyword>
<keyword evidence="10" id="KW-1185">Reference proteome</keyword>
<feature type="transmembrane region" description="Helical" evidence="7">
    <location>
        <begin position="200"/>
        <end position="220"/>
    </location>
</feature>
<feature type="transmembrane region" description="Helical" evidence="7">
    <location>
        <begin position="403"/>
        <end position="420"/>
    </location>
</feature>
<feature type="transmembrane region" description="Helical" evidence="7">
    <location>
        <begin position="104"/>
        <end position="125"/>
    </location>
</feature>
<dbReference type="EMBL" id="SNXZ01000004">
    <property type="protein sequence ID" value="TDP96502.1"/>
    <property type="molecule type" value="Genomic_DNA"/>
</dbReference>
<dbReference type="PANTHER" id="PTHR42718:SF46">
    <property type="entry name" value="BLR6921 PROTEIN"/>
    <property type="match status" value="1"/>
</dbReference>
<evidence type="ECO:0000256" key="3">
    <source>
        <dbReference type="ARBA" id="ARBA00022475"/>
    </source>
</evidence>
<dbReference type="InterPro" id="IPR036259">
    <property type="entry name" value="MFS_trans_sf"/>
</dbReference>
<feature type="transmembrane region" description="Helical" evidence="7">
    <location>
        <begin position="137"/>
        <end position="161"/>
    </location>
</feature>
<gene>
    <name evidence="9" type="ORF">EV186_104490</name>
</gene>